<keyword evidence="2" id="KW-1185">Reference proteome</keyword>
<gene>
    <name evidence="1" type="ORF">MLD38_006521</name>
</gene>
<name>A0ACB9RR61_9MYRT</name>
<comment type="caution">
    <text evidence="1">The sequence shown here is derived from an EMBL/GenBank/DDBJ whole genome shotgun (WGS) entry which is preliminary data.</text>
</comment>
<proteinExistence type="predicted"/>
<dbReference type="EMBL" id="CM042882">
    <property type="protein sequence ID" value="KAI4380316.1"/>
    <property type="molecule type" value="Genomic_DNA"/>
</dbReference>
<sequence length="120" mass="12661">MKQQPWLFRWGMPKSSLENQSSVHGGATPPRASSGPLPPPVAGFMPGYSAAQLSLYEQQLAMAKMSGMQAVLHPRARHMLKQAGMGLVGMGAGAVAGTSQVVNDAGYQNAATAQQLMYCQ</sequence>
<evidence type="ECO:0000313" key="2">
    <source>
        <dbReference type="Proteomes" id="UP001057402"/>
    </source>
</evidence>
<dbReference type="Proteomes" id="UP001057402">
    <property type="component" value="Chromosome 3"/>
</dbReference>
<accession>A0ACB9RR61</accession>
<evidence type="ECO:0000313" key="1">
    <source>
        <dbReference type="EMBL" id="KAI4380316.1"/>
    </source>
</evidence>
<protein>
    <submittedName>
        <fullName evidence="1">Uncharacterized protein</fullName>
    </submittedName>
</protein>
<reference evidence="2" key="1">
    <citation type="journal article" date="2023" name="Front. Plant Sci.">
        <title>Chromosomal-level genome assembly of Melastoma candidum provides insights into trichome evolution.</title>
        <authorList>
            <person name="Zhong Y."/>
            <person name="Wu W."/>
            <person name="Sun C."/>
            <person name="Zou P."/>
            <person name="Liu Y."/>
            <person name="Dai S."/>
            <person name="Zhou R."/>
        </authorList>
    </citation>
    <scope>NUCLEOTIDE SEQUENCE [LARGE SCALE GENOMIC DNA]</scope>
</reference>
<organism evidence="1 2">
    <name type="scientific">Melastoma candidum</name>
    <dbReference type="NCBI Taxonomy" id="119954"/>
    <lineage>
        <taxon>Eukaryota</taxon>
        <taxon>Viridiplantae</taxon>
        <taxon>Streptophyta</taxon>
        <taxon>Embryophyta</taxon>
        <taxon>Tracheophyta</taxon>
        <taxon>Spermatophyta</taxon>
        <taxon>Magnoliopsida</taxon>
        <taxon>eudicotyledons</taxon>
        <taxon>Gunneridae</taxon>
        <taxon>Pentapetalae</taxon>
        <taxon>rosids</taxon>
        <taxon>malvids</taxon>
        <taxon>Myrtales</taxon>
        <taxon>Melastomataceae</taxon>
        <taxon>Melastomatoideae</taxon>
        <taxon>Melastomateae</taxon>
        <taxon>Melastoma</taxon>
    </lineage>
</organism>